<proteinExistence type="predicted"/>
<keyword evidence="2" id="KW-1185">Reference proteome</keyword>
<evidence type="ECO:0000313" key="1">
    <source>
        <dbReference type="EMBL" id="CAH8246010.1"/>
    </source>
</evidence>
<organism evidence="1 2">
    <name type="scientific">Paenibacillus melissococcoides</name>
    <dbReference type="NCBI Taxonomy" id="2912268"/>
    <lineage>
        <taxon>Bacteria</taxon>
        <taxon>Bacillati</taxon>
        <taxon>Bacillota</taxon>
        <taxon>Bacilli</taxon>
        <taxon>Bacillales</taxon>
        <taxon>Paenibacillaceae</taxon>
        <taxon>Paenibacillus</taxon>
    </lineage>
</organism>
<name>A0ABM9G2W6_9BACL</name>
<comment type="caution">
    <text evidence="1">The sequence shown here is derived from an EMBL/GenBank/DDBJ whole genome shotgun (WGS) entry which is preliminary data.</text>
</comment>
<dbReference type="Proteomes" id="UP001154322">
    <property type="component" value="Unassembled WGS sequence"/>
</dbReference>
<accession>A0ABM9G2W6</accession>
<dbReference type="EMBL" id="CALYLO010000004">
    <property type="protein sequence ID" value="CAH8246010.1"/>
    <property type="molecule type" value="Genomic_DNA"/>
</dbReference>
<sequence length="86" mass="9771">MDEIDIEEGDTRSFGTVAGTAAMTGHRYLAGSPFLVWGHGYPSFKLLLWDTSFFVHFRHYLGLTFLPKLYYDGTVGIELAERNRLP</sequence>
<evidence type="ECO:0000313" key="2">
    <source>
        <dbReference type="Proteomes" id="UP001154322"/>
    </source>
</evidence>
<dbReference type="RefSeq" id="WP_213430473.1">
    <property type="nucleotide sequence ID" value="NZ_AP031286.1"/>
</dbReference>
<reference evidence="1" key="1">
    <citation type="submission" date="2022-06" db="EMBL/GenBank/DDBJ databases">
        <authorList>
            <person name="Dietemann V."/>
            <person name="Ory F."/>
            <person name="Dainat B."/>
            <person name="Oberhansli S."/>
        </authorList>
    </citation>
    <scope>NUCLEOTIDE SEQUENCE</scope>
    <source>
        <strain evidence="1">Ena-SAMPLE-TAB-26-04-2022-14:26:32:270-5432</strain>
    </source>
</reference>
<protein>
    <submittedName>
        <fullName evidence="1">Uncharacterized protein</fullName>
    </submittedName>
</protein>
<gene>
    <name evidence="1" type="ORF">WJ0W_003245</name>
</gene>